<keyword evidence="3" id="KW-1185">Reference proteome</keyword>
<feature type="signal peptide" evidence="1">
    <location>
        <begin position="1"/>
        <end position="17"/>
    </location>
</feature>
<dbReference type="RefSeq" id="WP_343817313.1">
    <property type="nucleotide sequence ID" value="NZ_BAAAFA010000006.1"/>
</dbReference>
<proteinExistence type="predicted"/>
<dbReference type="Pfam" id="PF06037">
    <property type="entry name" value="DUF922"/>
    <property type="match status" value="1"/>
</dbReference>
<accession>A0ABN1L7Z6</accession>
<sequence>MRSLLFILLFYSICSEAKVNITENNVFYSVNAKTKETLLTTINNATPIREDGEVFHGHTKWNINWRFWWKSNSSQCRINKVEASLILTLTMPKLVSTDEQVKQVWSNWYPNLLTHEIGHINLAKATIKEIEKSLLAIPTQSSCQRLEQTANTLAQQKMTELSKASKKYDRETNHGESQGAWLYMHL</sequence>
<gene>
    <name evidence="2" type="ORF">GCM10009111_19910</name>
</gene>
<evidence type="ECO:0000313" key="3">
    <source>
        <dbReference type="Proteomes" id="UP001500021"/>
    </source>
</evidence>
<feature type="chain" id="PRO_5047358721" description="DUF922 domain-containing protein" evidence="1">
    <location>
        <begin position="18"/>
        <end position="186"/>
    </location>
</feature>
<name>A0ABN1L7Z6_9GAMM</name>
<dbReference type="EMBL" id="BAAAFA010000006">
    <property type="protein sequence ID" value="GAA0817895.1"/>
    <property type="molecule type" value="Genomic_DNA"/>
</dbReference>
<evidence type="ECO:0000256" key="1">
    <source>
        <dbReference type="SAM" id="SignalP"/>
    </source>
</evidence>
<evidence type="ECO:0000313" key="2">
    <source>
        <dbReference type="EMBL" id="GAA0817895.1"/>
    </source>
</evidence>
<reference evidence="2 3" key="1">
    <citation type="journal article" date="2019" name="Int. J. Syst. Evol. Microbiol.">
        <title>The Global Catalogue of Microorganisms (GCM) 10K type strain sequencing project: providing services to taxonomists for standard genome sequencing and annotation.</title>
        <authorList>
            <consortium name="The Broad Institute Genomics Platform"/>
            <consortium name="The Broad Institute Genome Sequencing Center for Infectious Disease"/>
            <person name="Wu L."/>
            <person name="Ma J."/>
        </authorList>
    </citation>
    <scope>NUCLEOTIDE SEQUENCE [LARGE SCALE GENOMIC DNA]</scope>
    <source>
        <strain evidence="2 3">JCM 15608</strain>
    </source>
</reference>
<dbReference type="InterPro" id="IPR010321">
    <property type="entry name" value="DUF922"/>
</dbReference>
<evidence type="ECO:0008006" key="4">
    <source>
        <dbReference type="Google" id="ProtNLM"/>
    </source>
</evidence>
<dbReference type="Proteomes" id="UP001500021">
    <property type="component" value="Unassembled WGS sequence"/>
</dbReference>
<comment type="caution">
    <text evidence="2">The sequence shown here is derived from an EMBL/GenBank/DDBJ whole genome shotgun (WGS) entry which is preliminary data.</text>
</comment>
<protein>
    <recommendedName>
        <fullName evidence="4">DUF922 domain-containing protein</fullName>
    </recommendedName>
</protein>
<organism evidence="2 3">
    <name type="scientific">Colwellia asteriadis</name>
    <dbReference type="NCBI Taxonomy" id="517723"/>
    <lineage>
        <taxon>Bacteria</taxon>
        <taxon>Pseudomonadati</taxon>
        <taxon>Pseudomonadota</taxon>
        <taxon>Gammaproteobacteria</taxon>
        <taxon>Alteromonadales</taxon>
        <taxon>Colwelliaceae</taxon>
        <taxon>Colwellia</taxon>
    </lineage>
</organism>
<keyword evidence="1" id="KW-0732">Signal</keyword>